<dbReference type="Pfam" id="PF01412">
    <property type="entry name" value="ArfGap"/>
    <property type="match status" value="1"/>
</dbReference>
<dbReference type="GO" id="GO:0030100">
    <property type="term" value="P:regulation of endocytosis"/>
    <property type="evidence" value="ECO:0007669"/>
    <property type="project" value="TreeGrafter"/>
</dbReference>
<sequence>MVLILLDLQKKEGNNICIDCGAPNPQWASVTYGIFFCLNCSGVHRSLGVHISFVRSITMDKWSDDQLKKMQLGGNTKAIQFFQSQPDYREGMSIKEKYNSNFAKLYREKLQAECEGRVWVAPPVNQIPPAQITNSNFGGNRTNSWDNFGSNNNNSGFNSKNNAFGSSNGFGPTGGFGSRSNGFGSNSSSFSSINDFSNSRSYSNNNNNNNNFNNDSMFVPDKARNEEFFARKGRENESRRDDIPPSQGGKYTGFGSTPRHSEPQIQNEGLAQLQKGISTGWNFLAQTALAGVKFAAAGANSLNENVIKPASNAVRDPNFTQNLGTYAENIKRTVTEKASSAAGQISAAYQNFQQNNSNRRNIRNDPYVVKNNENNNFNNKNNNDFFSSFENNNNNNNGFGDFNNNNNSNNSGSFGHLTKSDSFGSFNNNGFGSNNNFQNSNNNKTSKWEDDWGDF</sequence>
<feature type="region of interest" description="Disordered" evidence="6">
    <location>
        <begin position="384"/>
        <end position="405"/>
    </location>
</feature>
<evidence type="ECO:0000256" key="4">
    <source>
        <dbReference type="ARBA" id="ARBA00022833"/>
    </source>
</evidence>
<dbReference type="PRINTS" id="PR00405">
    <property type="entry name" value="REVINTRACTNG"/>
</dbReference>
<gene>
    <name evidence="8" type="ORF">LY90DRAFT_178808</name>
</gene>
<keyword evidence="1" id="KW-0343">GTPase activation</keyword>
<feature type="region of interest" description="Disordered" evidence="6">
    <location>
        <begin position="230"/>
        <end position="263"/>
    </location>
</feature>
<evidence type="ECO:0000313" key="8">
    <source>
        <dbReference type="EMBL" id="ORY14482.1"/>
    </source>
</evidence>
<accession>A0A1Y1ZW64</accession>
<keyword evidence="2" id="KW-0479">Metal-binding</keyword>
<feature type="compositionally biased region" description="Low complexity" evidence="6">
    <location>
        <begin position="432"/>
        <end position="443"/>
    </location>
</feature>
<dbReference type="InterPro" id="IPR038508">
    <property type="entry name" value="ArfGAP_dom_sf"/>
</dbReference>
<dbReference type="FunFam" id="1.10.220.150:FF:000014">
    <property type="entry name" value="ADP-ribosylation factor GTPase-activating protein"/>
    <property type="match status" value="1"/>
</dbReference>
<feature type="compositionally biased region" description="Basic and acidic residues" evidence="6">
    <location>
        <begin position="230"/>
        <end position="243"/>
    </location>
</feature>
<dbReference type="GO" id="GO:0000139">
    <property type="term" value="C:Golgi membrane"/>
    <property type="evidence" value="ECO:0007669"/>
    <property type="project" value="TreeGrafter"/>
</dbReference>
<evidence type="ECO:0000256" key="6">
    <source>
        <dbReference type="SAM" id="MobiDB-lite"/>
    </source>
</evidence>
<dbReference type="SUPFAM" id="SSF57863">
    <property type="entry name" value="ArfGap/RecO-like zinc finger"/>
    <property type="match status" value="1"/>
</dbReference>
<dbReference type="OrthoDB" id="983479at2759"/>
<dbReference type="InterPro" id="IPR037278">
    <property type="entry name" value="ARFGAP/RecO"/>
</dbReference>
<evidence type="ECO:0000256" key="2">
    <source>
        <dbReference type="ARBA" id="ARBA00022723"/>
    </source>
</evidence>
<reference evidence="8 9" key="1">
    <citation type="submission" date="2016-08" db="EMBL/GenBank/DDBJ databases">
        <title>A Parts List for Fungal Cellulosomes Revealed by Comparative Genomics.</title>
        <authorList>
            <consortium name="DOE Joint Genome Institute"/>
            <person name="Haitjema C.H."/>
            <person name="Gilmore S.P."/>
            <person name="Henske J.K."/>
            <person name="Solomon K.V."/>
            <person name="De Groot R."/>
            <person name="Kuo A."/>
            <person name="Mondo S.J."/>
            <person name="Salamov A.A."/>
            <person name="Labutti K."/>
            <person name="Zhao Z."/>
            <person name="Chiniquy J."/>
            <person name="Barry K."/>
            <person name="Brewer H.M."/>
            <person name="Purvine S.O."/>
            <person name="Wright A.T."/>
            <person name="Boxma B."/>
            <person name="Van Alen T."/>
            <person name="Hackstein J.H."/>
            <person name="Baker S.E."/>
            <person name="Grigoriev I.V."/>
            <person name="O'Malley M.A."/>
        </authorList>
    </citation>
    <scope>NUCLEOTIDE SEQUENCE [LARGE SCALE GENOMIC DNA]</scope>
    <source>
        <strain evidence="8 9">G1</strain>
    </source>
</reference>
<keyword evidence="3 5" id="KW-0863">Zinc-finger</keyword>
<dbReference type="EMBL" id="MCOG01000349">
    <property type="protein sequence ID" value="ORY14482.1"/>
    <property type="molecule type" value="Genomic_DNA"/>
</dbReference>
<dbReference type="InterPro" id="IPR001164">
    <property type="entry name" value="ArfGAP_dom"/>
</dbReference>
<feature type="domain" description="Arf-GAP" evidence="7">
    <location>
        <begin position="2"/>
        <end position="119"/>
    </location>
</feature>
<evidence type="ECO:0000259" key="7">
    <source>
        <dbReference type="PROSITE" id="PS50115"/>
    </source>
</evidence>
<dbReference type="PANTHER" id="PTHR46395:SF1">
    <property type="entry name" value="ADP-RIBOSYLATION FACTOR GTPASE-ACTIVATING PROTEIN 1"/>
    <property type="match status" value="1"/>
</dbReference>
<dbReference type="SMART" id="SM00105">
    <property type="entry name" value="ArfGap"/>
    <property type="match status" value="1"/>
</dbReference>
<dbReference type="GO" id="GO:0008270">
    <property type="term" value="F:zinc ion binding"/>
    <property type="evidence" value="ECO:0007669"/>
    <property type="project" value="UniProtKB-KW"/>
</dbReference>
<dbReference type="STRING" id="1754190.A0A1Y1ZW64"/>
<dbReference type="Proteomes" id="UP000193920">
    <property type="component" value="Unassembled WGS sequence"/>
</dbReference>
<keyword evidence="9" id="KW-1185">Reference proteome</keyword>
<evidence type="ECO:0000256" key="5">
    <source>
        <dbReference type="PROSITE-ProRule" id="PRU00288"/>
    </source>
</evidence>
<dbReference type="GO" id="GO:0032012">
    <property type="term" value="P:regulation of ARF protein signal transduction"/>
    <property type="evidence" value="ECO:0007669"/>
    <property type="project" value="TreeGrafter"/>
</dbReference>
<evidence type="ECO:0000256" key="3">
    <source>
        <dbReference type="ARBA" id="ARBA00022771"/>
    </source>
</evidence>
<feature type="region of interest" description="Disordered" evidence="6">
    <location>
        <begin position="432"/>
        <end position="455"/>
    </location>
</feature>
<dbReference type="CDD" id="cd08830">
    <property type="entry name" value="ArfGap_ArfGap1"/>
    <property type="match status" value="1"/>
</dbReference>
<keyword evidence="4" id="KW-0862">Zinc</keyword>
<dbReference type="PROSITE" id="PS50115">
    <property type="entry name" value="ARFGAP"/>
    <property type="match status" value="1"/>
</dbReference>
<feature type="compositionally biased region" description="Basic and acidic residues" evidence="6">
    <location>
        <begin position="446"/>
        <end position="455"/>
    </location>
</feature>
<dbReference type="PANTHER" id="PTHR46395">
    <property type="entry name" value="ADP-RIBOSYLATION FACTOR GTPASE-ACTIVATING PROTEIN 1"/>
    <property type="match status" value="1"/>
</dbReference>
<organism evidence="8 9">
    <name type="scientific">Neocallimastix californiae</name>
    <dbReference type="NCBI Taxonomy" id="1754190"/>
    <lineage>
        <taxon>Eukaryota</taxon>
        <taxon>Fungi</taxon>
        <taxon>Fungi incertae sedis</taxon>
        <taxon>Chytridiomycota</taxon>
        <taxon>Chytridiomycota incertae sedis</taxon>
        <taxon>Neocallimastigomycetes</taxon>
        <taxon>Neocallimastigales</taxon>
        <taxon>Neocallimastigaceae</taxon>
        <taxon>Neocallimastix</taxon>
    </lineage>
</organism>
<evidence type="ECO:0000313" key="9">
    <source>
        <dbReference type="Proteomes" id="UP000193920"/>
    </source>
</evidence>
<protein>
    <submittedName>
        <fullName evidence="8">ArfGap-domain-containing protein</fullName>
    </submittedName>
</protein>
<dbReference type="Gene3D" id="1.10.220.150">
    <property type="entry name" value="Arf GTPase activating protein"/>
    <property type="match status" value="1"/>
</dbReference>
<dbReference type="GO" id="GO:0005096">
    <property type="term" value="F:GTPase activator activity"/>
    <property type="evidence" value="ECO:0007669"/>
    <property type="project" value="UniProtKB-KW"/>
</dbReference>
<dbReference type="AlphaFoldDB" id="A0A1Y1ZW64"/>
<evidence type="ECO:0000256" key="1">
    <source>
        <dbReference type="ARBA" id="ARBA00022468"/>
    </source>
</evidence>
<proteinExistence type="predicted"/>
<name>A0A1Y1ZW64_9FUNG</name>
<comment type="caution">
    <text evidence="8">The sequence shown here is derived from an EMBL/GenBank/DDBJ whole genome shotgun (WGS) entry which is preliminary data.</text>
</comment>